<evidence type="ECO:0000256" key="1">
    <source>
        <dbReference type="ARBA" id="ARBA00022729"/>
    </source>
</evidence>
<dbReference type="PANTHER" id="PTHR22702:SF1">
    <property type="entry name" value="PROTEASE-ASSOCIATED DOMAIN-CONTAINING PROTEIN 1"/>
    <property type="match status" value="1"/>
</dbReference>
<proteinExistence type="predicted"/>
<reference evidence="4" key="2">
    <citation type="submission" date="2022-06" db="UniProtKB">
        <authorList>
            <consortium name="EnsemblMetazoa"/>
        </authorList>
    </citation>
    <scope>IDENTIFICATION</scope>
    <source>
        <strain evidence="4">DF5081</strain>
    </source>
</reference>
<evidence type="ECO:0000313" key="4">
    <source>
        <dbReference type="EnsemblMetazoa" id="CJA34689.1"/>
    </source>
</evidence>
<accession>A0A8R1EGP3</accession>
<protein>
    <submittedName>
        <fullName evidence="4">PA domain-containing protein</fullName>
    </submittedName>
</protein>
<dbReference type="Pfam" id="PF02225">
    <property type="entry name" value="PA"/>
    <property type="match status" value="1"/>
</dbReference>
<dbReference type="SUPFAM" id="SSF52025">
    <property type="entry name" value="PA domain"/>
    <property type="match status" value="1"/>
</dbReference>
<evidence type="ECO:0000313" key="5">
    <source>
        <dbReference type="Proteomes" id="UP000005237"/>
    </source>
</evidence>
<sequence>MAEYVEKLDKEGITNDRADRYVQFLNYPFFGKMFFACPSQFGKNLYDKEYTFGKMAKAMPFRACSKIMNAEELRGKIALVERSDCIFQLKAKMVQDAGAIGVIVIDHEPNSKFNANRPSFSMAADRDTRDDIAIGAIFVYRREGEEILKTLKKYPETVALLSSGVFKFEVLMEQFLRTGKNVEVVSYPKCPAEHNDIVHFNLDTGEVNFYVRLNGVTQESEAREHQEIVERHVIELQKYLLFSSEKHSFKFYEFFRTAAYGALDLNVDNEKWGDVLSALNAMTKKTLPQSLSQNLPGLLTRIRCVPRGLEIVCDRLA</sequence>
<reference evidence="5" key="1">
    <citation type="submission" date="2010-08" db="EMBL/GenBank/DDBJ databases">
        <authorList>
            <consortium name="Caenorhabditis japonica Sequencing Consortium"/>
            <person name="Wilson R.K."/>
        </authorList>
    </citation>
    <scope>NUCLEOTIDE SEQUENCE [LARGE SCALE GENOMIC DNA]</scope>
    <source>
        <strain evidence="5">DF5081</strain>
    </source>
</reference>
<keyword evidence="5" id="KW-1185">Reference proteome</keyword>
<dbReference type="Proteomes" id="UP000005237">
    <property type="component" value="Unassembled WGS sequence"/>
</dbReference>
<dbReference type="InterPro" id="IPR046450">
    <property type="entry name" value="PA_dom_sf"/>
</dbReference>
<dbReference type="AlphaFoldDB" id="A0A8R1EGP3"/>
<dbReference type="PANTHER" id="PTHR22702">
    <property type="entry name" value="PROTEASE-ASSOCIATED DOMAIN-CONTAINING PROTEIN"/>
    <property type="match status" value="1"/>
</dbReference>
<organism evidence="4 5">
    <name type="scientific">Caenorhabditis japonica</name>
    <dbReference type="NCBI Taxonomy" id="281687"/>
    <lineage>
        <taxon>Eukaryota</taxon>
        <taxon>Metazoa</taxon>
        <taxon>Ecdysozoa</taxon>
        <taxon>Nematoda</taxon>
        <taxon>Chromadorea</taxon>
        <taxon>Rhabditida</taxon>
        <taxon>Rhabditina</taxon>
        <taxon>Rhabditomorpha</taxon>
        <taxon>Rhabditoidea</taxon>
        <taxon>Rhabditidae</taxon>
        <taxon>Peloderinae</taxon>
        <taxon>Caenorhabditis</taxon>
    </lineage>
</organism>
<evidence type="ECO:0000259" key="3">
    <source>
        <dbReference type="Pfam" id="PF02225"/>
    </source>
</evidence>
<evidence type="ECO:0000256" key="2">
    <source>
        <dbReference type="ARBA" id="ARBA00023180"/>
    </source>
</evidence>
<name>A0A8R1EGP3_CAEJA</name>
<feature type="domain" description="PA" evidence="3">
    <location>
        <begin position="62"/>
        <end position="147"/>
    </location>
</feature>
<keyword evidence="2" id="KW-0325">Glycoprotein</keyword>
<keyword evidence="1" id="KW-0732">Signal</keyword>
<dbReference type="EnsemblMetazoa" id="CJA34689.1">
    <property type="protein sequence ID" value="CJA34689.1"/>
    <property type="gene ID" value="WBGene00210536"/>
</dbReference>
<dbReference type="InterPro" id="IPR003137">
    <property type="entry name" value="PA_domain"/>
</dbReference>
<dbReference type="Gene3D" id="3.50.30.30">
    <property type="match status" value="1"/>
</dbReference>